<evidence type="ECO:0000313" key="3">
    <source>
        <dbReference type="EMBL" id="GLI91437.1"/>
    </source>
</evidence>
<accession>A0A9W6GQX2</accession>
<dbReference type="Pfam" id="PF01957">
    <property type="entry name" value="NfeD"/>
    <property type="match status" value="1"/>
</dbReference>
<evidence type="ECO:0000256" key="1">
    <source>
        <dbReference type="SAM" id="Phobius"/>
    </source>
</evidence>
<organism evidence="3 4">
    <name type="scientific">Methylocystis echinoides</name>
    <dbReference type="NCBI Taxonomy" id="29468"/>
    <lineage>
        <taxon>Bacteria</taxon>
        <taxon>Pseudomonadati</taxon>
        <taxon>Pseudomonadota</taxon>
        <taxon>Alphaproteobacteria</taxon>
        <taxon>Hyphomicrobiales</taxon>
        <taxon>Methylocystaceae</taxon>
        <taxon>Methylocystis</taxon>
    </lineage>
</organism>
<dbReference type="Proteomes" id="UP001144323">
    <property type="component" value="Unassembled WGS sequence"/>
</dbReference>
<evidence type="ECO:0000259" key="2">
    <source>
        <dbReference type="Pfam" id="PF01957"/>
    </source>
</evidence>
<gene>
    <name evidence="3" type="ORF">LMG27198_04290</name>
</gene>
<keyword evidence="4" id="KW-1185">Reference proteome</keyword>
<proteinExistence type="predicted"/>
<dbReference type="InterPro" id="IPR012340">
    <property type="entry name" value="NA-bd_OB-fold"/>
</dbReference>
<evidence type="ECO:0000313" key="4">
    <source>
        <dbReference type="Proteomes" id="UP001144323"/>
    </source>
</evidence>
<dbReference type="Gene3D" id="2.40.50.140">
    <property type="entry name" value="Nucleic acid-binding proteins"/>
    <property type="match status" value="1"/>
</dbReference>
<keyword evidence="1" id="KW-0812">Transmembrane</keyword>
<feature type="domain" description="NfeD-like C-terminal" evidence="2">
    <location>
        <begin position="93"/>
        <end position="152"/>
    </location>
</feature>
<comment type="caution">
    <text evidence="3">The sequence shown here is derived from an EMBL/GenBank/DDBJ whole genome shotgun (WGS) entry which is preliminary data.</text>
</comment>
<name>A0A9W6GQX2_9HYPH</name>
<keyword evidence="1" id="KW-1133">Transmembrane helix</keyword>
<feature type="transmembrane region" description="Helical" evidence="1">
    <location>
        <begin position="55"/>
        <end position="73"/>
    </location>
</feature>
<reference evidence="3" key="1">
    <citation type="journal article" date="2023" name="Int. J. Syst. Evol. Microbiol.">
        <title>Methylocystis iwaonis sp. nov., a type II methane-oxidizing bacterium from surface soil of a rice paddy field in Japan, and emended description of the genus Methylocystis (ex Whittenbury et al. 1970) Bowman et al. 1993.</title>
        <authorList>
            <person name="Kaise H."/>
            <person name="Sawadogo J.B."/>
            <person name="Alam M.S."/>
            <person name="Ueno C."/>
            <person name="Dianou D."/>
            <person name="Shinjo R."/>
            <person name="Asakawa S."/>
        </authorList>
    </citation>
    <scope>NUCLEOTIDE SEQUENCE</scope>
    <source>
        <strain evidence="3">LMG27198</strain>
    </source>
</reference>
<dbReference type="EMBL" id="BSEC01000001">
    <property type="protein sequence ID" value="GLI91437.1"/>
    <property type="molecule type" value="Genomic_DNA"/>
</dbReference>
<dbReference type="InterPro" id="IPR002810">
    <property type="entry name" value="NfeD-like_C"/>
</dbReference>
<protein>
    <recommendedName>
        <fullName evidence="2">NfeD-like C-terminal domain-containing protein</fullName>
    </recommendedName>
</protein>
<feature type="transmembrane region" description="Helical" evidence="1">
    <location>
        <begin position="12"/>
        <end position="35"/>
    </location>
</feature>
<keyword evidence="1" id="KW-0472">Membrane</keyword>
<dbReference type="AlphaFoldDB" id="A0A9W6GQX2"/>
<dbReference type="RefSeq" id="WP_281800082.1">
    <property type="nucleotide sequence ID" value="NZ_BSEC01000001.1"/>
</dbReference>
<sequence length="157" mass="16409">MDPAFFTDPANLSLIVGLALLGFDIVVVGLSPVMFVAVGALATSAALYATGARPGLVETAAIAAGASLVIALIGRKPLQRFQSADVREDQSSDLIGRTLTTTHEVTKSGGRVHWSGLDWEARLTPEAAVDSLAPGAHVRVARVENLVLVLEPLDRSL</sequence>